<organism evidence="7">
    <name type="scientific">Opuntia streptacantha</name>
    <name type="common">Prickly pear cactus</name>
    <name type="synonym">Opuntia cardona</name>
    <dbReference type="NCBI Taxonomy" id="393608"/>
    <lineage>
        <taxon>Eukaryota</taxon>
        <taxon>Viridiplantae</taxon>
        <taxon>Streptophyta</taxon>
        <taxon>Embryophyta</taxon>
        <taxon>Tracheophyta</taxon>
        <taxon>Spermatophyta</taxon>
        <taxon>Magnoliopsida</taxon>
        <taxon>eudicotyledons</taxon>
        <taxon>Gunneridae</taxon>
        <taxon>Pentapetalae</taxon>
        <taxon>Caryophyllales</taxon>
        <taxon>Cactineae</taxon>
        <taxon>Cactaceae</taxon>
        <taxon>Opuntioideae</taxon>
        <taxon>Opuntia</taxon>
    </lineage>
</organism>
<keyword evidence="3" id="KW-0811">Translocation</keyword>
<dbReference type="PANTHER" id="PTHR23138">
    <property type="entry name" value="RAN BINDING PROTEIN"/>
    <property type="match status" value="1"/>
</dbReference>
<dbReference type="SUPFAM" id="SSF50729">
    <property type="entry name" value="PH domain-like"/>
    <property type="match status" value="1"/>
</dbReference>
<dbReference type="PROSITE" id="PS50196">
    <property type="entry name" value="RANBD1"/>
    <property type="match status" value="1"/>
</dbReference>
<name>A0A7C9F5C7_OPUST</name>
<feature type="region of interest" description="Disordered" evidence="5">
    <location>
        <begin position="201"/>
        <end position="236"/>
    </location>
</feature>
<feature type="region of interest" description="Disordered" evidence="5">
    <location>
        <begin position="27"/>
        <end position="47"/>
    </location>
</feature>
<evidence type="ECO:0000256" key="2">
    <source>
        <dbReference type="ARBA" id="ARBA00022816"/>
    </source>
</evidence>
<reference evidence="7" key="1">
    <citation type="journal article" date="2013" name="J. Plant Res.">
        <title>Effect of fungi and light on seed germination of three Opuntia species from semiarid lands of central Mexico.</title>
        <authorList>
            <person name="Delgado-Sanchez P."/>
            <person name="Jimenez-Bremont J.F."/>
            <person name="Guerrero-Gonzalez Mde L."/>
            <person name="Flores J."/>
        </authorList>
    </citation>
    <scope>NUCLEOTIDE SEQUENCE</scope>
    <source>
        <tissue evidence="7">Cladode</tissue>
    </source>
</reference>
<dbReference type="Pfam" id="PF00638">
    <property type="entry name" value="Ran_BP1"/>
    <property type="match status" value="1"/>
</dbReference>
<dbReference type="InterPro" id="IPR000156">
    <property type="entry name" value="Ran_bind_dom"/>
</dbReference>
<dbReference type="AlphaFoldDB" id="A0A7C9F5C7"/>
<protein>
    <recommendedName>
        <fullName evidence="6">RanBD1 domain-containing protein</fullName>
    </recommendedName>
</protein>
<evidence type="ECO:0000256" key="5">
    <source>
        <dbReference type="SAM" id="MobiDB-lite"/>
    </source>
</evidence>
<comment type="subcellular location">
    <subcellularLocation>
        <location evidence="1">Nucleus</location>
        <location evidence="1">Nuclear pore complex</location>
    </subcellularLocation>
</comment>
<keyword evidence="2" id="KW-0509">mRNA transport</keyword>
<dbReference type="GO" id="GO:0051028">
    <property type="term" value="P:mRNA transport"/>
    <property type="evidence" value="ECO:0007669"/>
    <property type="project" value="UniProtKB-KW"/>
</dbReference>
<evidence type="ECO:0000259" key="6">
    <source>
        <dbReference type="PROSITE" id="PS50196"/>
    </source>
</evidence>
<reference evidence="7" key="2">
    <citation type="submission" date="2020-07" db="EMBL/GenBank/DDBJ databases">
        <authorList>
            <person name="Vera ALvarez R."/>
            <person name="Arias-Moreno D.M."/>
            <person name="Jimenez-Jacinto V."/>
            <person name="Jimenez-Bremont J.F."/>
            <person name="Swaminathan K."/>
            <person name="Moose S.P."/>
            <person name="Guerrero-Gonzalez M.L."/>
            <person name="Marino-Ramirez L."/>
            <person name="Landsman D."/>
            <person name="Rodriguez-Kessler M."/>
            <person name="Delgado-Sanchez P."/>
        </authorList>
    </citation>
    <scope>NUCLEOTIDE SEQUENCE</scope>
    <source>
        <tissue evidence="7">Cladode</tissue>
    </source>
</reference>
<evidence type="ECO:0000313" key="7">
    <source>
        <dbReference type="EMBL" id="MBA4676148.1"/>
    </source>
</evidence>
<evidence type="ECO:0000256" key="1">
    <source>
        <dbReference type="ARBA" id="ARBA00004567"/>
    </source>
</evidence>
<accession>A0A7C9F5C7</accession>
<dbReference type="EMBL" id="GISG01270190">
    <property type="protein sequence ID" value="MBA4676148.1"/>
    <property type="molecule type" value="Transcribed_RNA"/>
</dbReference>
<keyword evidence="4" id="KW-0539">Nucleus</keyword>
<feature type="region of interest" description="Disordered" evidence="5">
    <location>
        <begin position="281"/>
        <end position="319"/>
    </location>
</feature>
<dbReference type="GO" id="GO:0015031">
    <property type="term" value="P:protein transport"/>
    <property type="evidence" value="ECO:0007669"/>
    <property type="project" value="UniProtKB-KW"/>
</dbReference>
<dbReference type="GO" id="GO:0005643">
    <property type="term" value="C:nuclear pore"/>
    <property type="evidence" value="ECO:0007669"/>
    <property type="project" value="UniProtKB-SubCell"/>
</dbReference>
<dbReference type="CDD" id="cd13170">
    <property type="entry name" value="RanBD_NUP50"/>
    <property type="match status" value="1"/>
</dbReference>
<feature type="domain" description="RanBD1" evidence="6">
    <location>
        <begin position="302"/>
        <end position="444"/>
    </location>
</feature>
<dbReference type="Gene3D" id="2.30.29.30">
    <property type="entry name" value="Pleckstrin-homology domain (PH domain)/Phosphotyrosine-binding domain (PTB)"/>
    <property type="match status" value="1"/>
</dbReference>
<feature type="compositionally biased region" description="Polar residues" evidence="5">
    <location>
        <begin position="119"/>
        <end position="130"/>
    </location>
</feature>
<keyword evidence="4" id="KW-0653">Protein transport</keyword>
<evidence type="ECO:0000256" key="4">
    <source>
        <dbReference type="ARBA" id="ARBA00023132"/>
    </source>
</evidence>
<proteinExistence type="predicted"/>
<sequence>MGTKRRSVSLRSDADDIAFQSKKSIVESPFGGQAPTQSEVAAAPSLDRRRAARQHVRSLNTEFASWVQSQLKEHPDELWEDGIREYLAHASDILEKFSDVIKWLNAGTGREGTVPHVGTRSSENTNPLETNSKEPKSFPTFMFGAPSTNVSKTSVDAGSSSAQTSAQATTASSAPSWSFGLSASTQALSQNSSAGLATSWSSGAFSNSKSPSPIKTVSFSASPSTGASPNSQTSPVTTTVSFAASSSSGLFSNSQPSSFGTTPSFAAPWSAGAFSNSQTAFKFGNQSSAPSNDNAKDNADDENEPEQPGSPSLKRSEEKGIVVVHETKCKLYVKSTDPEDKEPWKDKGTGQLFIKCEEGASKGSKESKPRILVRNDVGRIMLNASIYPGIKTNLQKNAIVTIFHVSDDSGDNAKAVARTFLIRTKNEVERNKLADAIRDHIPAA</sequence>
<feature type="compositionally biased region" description="Polar residues" evidence="5">
    <location>
        <begin position="201"/>
        <end position="232"/>
    </location>
</feature>
<feature type="region of interest" description="Disordered" evidence="5">
    <location>
        <begin position="108"/>
        <end position="145"/>
    </location>
</feature>
<dbReference type="InterPro" id="IPR045255">
    <property type="entry name" value="RanBP1-like"/>
</dbReference>
<dbReference type="SMART" id="SM00160">
    <property type="entry name" value="RanBD"/>
    <property type="match status" value="1"/>
</dbReference>
<dbReference type="InterPro" id="IPR011993">
    <property type="entry name" value="PH-like_dom_sf"/>
</dbReference>
<keyword evidence="4" id="KW-0906">Nuclear pore complex</keyword>
<keyword evidence="2" id="KW-0813">Transport</keyword>
<evidence type="ECO:0000256" key="3">
    <source>
        <dbReference type="ARBA" id="ARBA00023010"/>
    </source>
</evidence>
<dbReference type="PANTHER" id="PTHR23138:SF141">
    <property type="entry name" value="NUCLEAR PORE COMPLEX PROTEIN NUP50"/>
    <property type="match status" value="1"/>
</dbReference>